<keyword evidence="4" id="KW-0472">Membrane</keyword>
<reference evidence="5 6" key="1">
    <citation type="journal article" date="2020" name="Genomics">
        <title>Complete, high-quality genomes from long-read metagenomic sequencing of two wolf lichen thalli reveals enigmatic genome architecture.</title>
        <authorList>
            <person name="McKenzie S.K."/>
            <person name="Walston R.F."/>
            <person name="Allen J.L."/>
        </authorList>
    </citation>
    <scope>NUCLEOTIDE SEQUENCE [LARGE SCALE GENOMIC DNA]</scope>
    <source>
        <strain evidence="5">WasteWater1</strain>
    </source>
</reference>
<dbReference type="SUPFAM" id="SSF53448">
    <property type="entry name" value="Nucleotide-diphospho-sugar transferases"/>
    <property type="match status" value="1"/>
</dbReference>
<keyword evidence="4" id="KW-0812">Transmembrane</keyword>
<feature type="transmembrane region" description="Helical" evidence="4">
    <location>
        <begin position="26"/>
        <end position="46"/>
    </location>
</feature>
<keyword evidence="6" id="KW-1185">Reference proteome</keyword>
<evidence type="ECO:0008006" key="7">
    <source>
        <dbReference type="Google" id="ProtNLM"/>
    </source>
</evidence>
<evidence type="ECO:0000256" key="3">
    <source>
        <dbReference type="SAM" id="MobiDB-lite"/>
    </source>
</evidence>
<proteinExistence type="inferred from homology"/>
<dbReference type="PANTHER" id="PTHR32385:SF23">
    <property type="entry name" value="NUCLEOTIDE-DIPHOSPHO-SUGAR TRANSFERASE"/>
    <property type="match status" value="1"/>
</dbReference>
<dbReference type="PANTHER" id="PTHR32385">
    <property type="entry name" value="MANNOSYL PHOSPHORYLINOSITOL CERAMIDE SYNTHASE"/>
    <property type="match status" value="1"/>
</dbReference>
<feature type="region of interest" description="Disordered" evidence="3">
    <location>
        <begin position="426"/>
        <end position="451"/>
    </location>
</feature>
<comment type="similarity">
    <text evidence="1">Belongs to the glycosyltransferase 32 family.</text>
</comment>
<dbReference type="InterPro" id="IPR029044">
    <property type="entry name" value="Nucleotide-diphossugar_trans"/>
</dbReference>
<gene>
    <name evidence="5" type="ORF">HO133_005074</name>
</gene>
<name>A0A8H6C9Q4_9LECA</name>
<comment type="caution">
    <text evidence="5">The sequence shown here is derived from an EMBL/GenBank/DDBJ whole genome shotgun (WGS) entry which is preliminary data.</text>
</comment>
<keyword evidence="2" id="KW-0808">Transferase</keyword>
<feature type="compositionally biased region" description="Acidic residues" evidence="3">
    <location>
        <begin position="435"/>
        <end position="444"/>
    </location>
</feature>
<dbReference type="GO" id="GO:0016020">
    <property type="term" value="C:membrane"/>
    <property type="evidence" value="ECO:0007669"/>
    <property type="project" value="GOC"/>
</dbReference>
<evidence type="ECO:0000256" key="4">
    <source>
        <dbReference type="SAM" id="Phobius"/>
    </source>
</evidence>
<evidence type="ECO:0000313" key="5">
    <source>
        <dbReference type="EMBL" id="KAF6219249.1"/>
    </source>
</evidence>
<dbReference type="GO" id="GO:0000030">
    <property type="term" value="F:mannosyltransferase activity"/>
    <property type="evidence" value="ECO:0007669"/>
    <property type="project" value="TreeGrafter"/>
</dbReference>
<dbReference type="InterPro" id="IPR051706">
    <property type="entry name" value="Glycosyltransferase_domain"/>
</dbReference>
<dbReference type="GO" id="GO:0051999">
    <property type="term" value="P:mannosyl-inositol phosphorylceramide biosynthetic process"/>
    <property type="evidence" value="ECO:0007669"/>
    <property type="project" value="TreeGrafter"/>
</dbReference>
<dbReference type="EMBL" id="JACCJB010000020">
    <property type="protein sequence ID" value="KAF6219249.1"/>
    <property type="molecule type" value="Genomic_DNA"/>
</dbReference>
<dbReference type="AlphaFoldDB" id="A0A8H6C9Q4"/>
<evidence type="ECO:0000256" key="1">
    <source>
        <dbReference type="ARBA" id="ARBA00009003"/>
    </source>
</evidence>
<feature type="region of interest" description="Disordered" evidence="3">
    <location>
        <begin position="210"/>
        <end position="248"/>
    </location>
</feature>
<protein>
    <recommendedName>
        <fullName evidence="7">Glycosyltransferase family 32 protein</fullName>
    </recommendedName>
</protein>
<feature type="compositionally biased region" description="Basic and acidic residues" evidence="3">
    <location>
        <begin position="211"/>
        <end position="222"/>
    </location>
</feature>
<sequence length="451" mass="51730">MRAYADSEKFPFLPSGRMITLKNRPVQGAVLLITFIFLTISLYSLGRGREAGESALDHYKERFSKSAGIQSKAKEAKEAKEAKRLYAEELLQRPLATDLTSIPKLFHQSWMNSTLPAKFEEWSHSCRQANPDWEWVLWTDEDNMNLVKKYAPWFASTYDALHSEIYRADTARNIYMHVFGGVYADLDTECVGPYEEMFAEYNTSMIVHNKPPSESDHFDKSGQRMGLQPTQVDEESRPKSTATGLDIPSSAEGERKVFLGRMGTDEDYVHSIPNAWMGSTPGHPFWVLPLESCEQHIGSGAQPEYLTGPPALYDRVRDYRDEYDHGRGEKMDDHYGKGSWRNLYPPSRDHQKLPPQSMVVLPFWEVYPYSWERDGEAYRMLCWVTQDTFSAAMCKHVLGLDHWGSHSITYWSHSWSVDGHWGEHMDALNKPTETPDGDENDEESAQAKQED</sequence>
<keyword evidence="4" id="KW-1133">Transmembrane helix</keyword>
<dbReference type="GeneID" id="59333480"/>
<evidence type="ECO:0000256" key="2">
    <source>
        <dbReference type="ARBA" id="ARBA00022679"/>
    </source>
</evidence>
<dbReference type="Gene3D" id="3.90.550.20">
    <property type="match status" value="1"/>
</dbReference>
<dbReference type="Pfam" id="PF04488">
    <property type="entry name" value="Gly_transf_sug"/>
    <property type="match status" value="1"/>
</dbReference>
<dbReference type="Proteomes" id="UP000593566">
    <property type="component" value="Unassembled WGS sequence"/>
</dbReference>
<evidence type="ECO:0000313" key="6">
    <source>
        <dbReference type="Proteomes" id="UP000593566"/>
    </source>
</evidence>
<organism evidence="5 6">
    <name type="scientific">Letharia lupina</name>
    <dbReference type="NCBI Taxonomy" id="560253"/>
    <lineage>
        <taxon>Eukaryota</taxon>
        <taxon>Fungi</taxon>
        <taxon>Dikarya</taxon>
        <taxon>Ascomycota</taxon>
        <taxon>Pezizomycotina</taxon>
        <taxon>Lecanoromycetes</taxon>
        <taxon>OSLEUM clade</taxon>
        <taxon>Lecanoromycetidae</taxon>
        <taxon>Lecanorales</taxon>
        <taxon>Lecanorineae</taxon>
        <taxon>Parmeliaceae</taxon>
        <taxon>Letharia</taxon>
    </lineage>
</organism>
<accession>A0A8H6C9Q4</accession>
<dbReference type="RefSeq" id="XP_037148684.1">
    <property type="nucleotide sequence ID" value="XM_037295986.1"/>
</dbReference>
<dbReference type="InterPro" id="IPR007577">
    <property type="entry name" value="GlycoTrfase_DXD_sugar-bd_CS"/>
</dbReference>